<evidence type="ECO:0000313" key="10">
    <source>
        <dbReference type="Proteomes" id="UP000237105"/>
    </source>
</evidence>
<dbReference type="AlphaFoldDB" id="A0A2P5B5E6"/>
<evidence type="ECO:0000256" key="1">
    <source>
        <dbReference type="ARBA" id="ARBA00004370"/>
    </source>
</evidence>
<gene>
    <name evidence="9" type="ORF">PanWU01x14_269340</name>
</gene>
<evidence type="ECO:0000313" key="9">
    <source>
        <dbReference type="EMBL" id="PON43998.1"/>
    </source>
</evidence>
<dbReference type="GO" id="GO:0006865">
    <property type="term" value="P:amino acid transport"/>
    <property type="evidence" value="ECO:0007669"/>
    <property type="project" value="UniProtKB-KW"/>
</dbReference>
<sequence>MQNGDTQHSTMSTAMVGAGVLSLPSMSQLGWVPGVVILILSCVITLFTLWQMVPMHEMSVWTWSLEGNLYRKFMT</sequence>
<name>A0A2P5B5E6_PARAD</name>
<evidence type="ECO:0000256" key="6">
    <source>
        <dbReference type="ARBA" id="ARBA00023136"/>
    </source>
</evidence>
<dbReference type="OrthoDB" id="28208at2759"/>
<keyword evidence="5 7" id="KW-1133">Transmembrane helix</keyword>
<dbReference type="STRING" id="3476.A0A2P5B5E6"/>
<keyword evidence="3 7" id="KW-0812">Transmembrane</keyword>
<dbReference type="Pfam" id="PF01490">
    <property type="entry name" value="Aa_trans"/>
    <property type="match status" value="1"/>
</dbReference>
<evidence type="ECO:0000256" key="2">
    <source>
        <dbReference type="ARBA" id="ARBA00022448"/>
    </source>
</evidence>
<comment type="caution">
    <text evidence="9">The sequence shown here is derived from an EMBL/GenBank/DDBJ whole genome shotgun (WGS) entry which is preliminary data.</text>
</comment>
<protein>
    <submittedName>
        <fullName evidence="9">Amino acid transporter, transmembrane domain containing protein</fullName>
    </submittedName>
</protein>
<keyword evidence="10" id="KW-1185">Reference proteome</keyword>
<proteinExistence type="predicted"/>
<accession>A0A2P5B5E6</accession>
<dbReference type="GO" id="GO:0016020">
    <property type="term" value="C:membrane"/>
    <property type="evidence" value="ECO:0007669"/>
    <property type="project" value="UniProtKB-SubCell"/>
</dbReference>
<evidence type="ECO:0000256" key="4">
    <source>
        <dbReference type="ARBA" id="ARBA00022970"/>
    </source>
</evidence>
<keyword evidence="2" id="KW-0813">Transport</keyword>
<comment type="subcellular location">
    <subcellularLocation>
        <location evidence="1">Membrane</location>
    </subcellularLocation>
</comment>
<feature type="transmembrane region" description="Helical" evidence="7">
    <location>
        <begin position="31"/>
        <end position="50"/>
    </location>
</feature>
<keyword evidence="6 7" id="KW-0472">Membrane</keyword>
<evidence type="ECO:0000256" key="3">
    <source>
        <dbReference type="ARBA" id="ARBA00022692"/>
    </source>
</evidence>
<keyword evidence="4" id="KW-0029">Amino-acid transport</keyword>
<evidence type="ECO:0000256" key="7">
    <source>
        <dbReference type="SAM" id="Phobius"/>
    </source>
</evidence>
<reference evidence="10" key="1">
    <citation type="submission" date="2016-06" db="EMBL/GenBank/DDBJ databases">
        <title>Parallel loss of symbiosis genes in relatives of nitrogen-fixing non-legume Parasponia.</title>
        <authorList>
            <person name="Van Velzen R."/>
            <person name="Holmer R."/>
            <person name="Bu F."/>
            <person name="Rutten L."/>
            <person name="Van Zeijl A."/>
            <person name="Liu W."/>
            <person name="Santuari L."/>
            <person name="Cao Q."/>
            <person name="Sharma T."/>
            <person name="Shen D."/>
            <person name="Roswanjaya Y."/>
            <person name="Wardhani T."/>
            <person name="Kalhor M.S."/>
            <person name="Jansen J."/>
            <person name="Van den Hoogen J."/>
            <person name="Gungor B."/>
            <person name="Hartog M."/>
            <person name="Hontelez J."/>
            <person name="Verver J."/>
            <person name="Yang W.-C."/>
            <person name="Schijlen E."/>
            <person name="Repin R."/>
            <person name="Schilthuizen M."/>
            <person name="Schranz E."/>
            <person name="Heidstra R."/>
            <person name="Miyata K."/>
            <person name="Fedorova E."/>
            <person name="Kohlen W."/>
            <person name="Bisseling T."/>
            <person name="Smit S."/>
            <person name="Geurts R."/>
        </authorList>
    </citation>
    <scope>NUCLEOTIDE SEQUENCE [LARGE SCALE GENOMIC DNA]</scope>
    <source>
        <strain evidence="10">cv. WU1-14</strain>
    </source>
</reference>
<dbReference type="InterPro" id="IPR013057">
    <property type="entry name" value="AA_transpt_TM"/>
</dbReference>
<evidence type="ECO:0000259" key="8">
    <source>
        <dbReference type="Pfam" id="PF01490"/>
    </source>
</evidence>
<evidence type="ECO:0000256" key="5">
    <source>
        <dbReference type="ARBA" id="ARBA00022989"/>
    </source>
</evidence>
<dbReference type="EMBL" id="JXTB01000359">
    <property type="protein sequence ID" value="PON43998.1"/>
    <property type="molecule type" value="Genomic_DNA"/>
</dbReference>
<feature type="domain" description="Amino acid transporter transmembrane" evidence="8">
    <location>
        <begin position="10"/>
        <end position="58"/>
    </location>
</feature>
<organism evidence="9 10">
    <name type="scientific">Parasponia andersonii</name>
    <name type="common">Sponia andersonii</name>
    <dbReference type="NCBI Taxonomy" id="3476"/>
    <lineage>
        <taxon>Eukaryota</taxon>
        <taxon>Viridiplantae</taxon>
        <taxon>Streptophyta</taxon>
        <taxon>Embryophyta</taxon>
        <taxon>Tracheophyta</taxon>
        <taxon>Spermatophyta</taxon>
        <taxon>Magnoliopsida</taxon>
        <taxon>eudicotyledons</taxon>
        <taxon>Gunneridae</taxon>
        <taxon>Pentapetalae</taxon>
        <taxon>rosids</taxon>
        <taxon>fabids</taxon>
        <taxon>Rosales</taxon>
        <taxon>Cannabaceae</taxon>
        <taxon>Parasponia</taxon>
    </lineage>
</organism>
<dbReference type="Proteomes" id="UP000237105">
    <property type="component" value="Unassembled WGS sequence"/>
</dbReference>